<evidence type="ECO:0000313" key="7">
    <source>
        <dbReference type="Proteomes" id="UP000254794"/>
    </source>
</evidence>
<keyword evidence="3" id="KW-0574">Periplasm</keyword>
<dbReference type="InterPro" id="IPR052037">
    <property type="entry name" value="LPS_export_LptA"/>
</dbReference>
<dbReference type="Proteomes" id="UP000254794">
    <property type="component" value="Unassembled WGS sequence"/>
</dbReference>
<dbReference type="InterPro" id="IPR014340">
    <property type="entry name" value="LptA"/>
</dbReference>
<evidence type="ECO:0000256" key="2">
    <source>
        <dbReference type="ARBA" id="ARBA00022729"/>
    </source>
</evidence>
<dbReference type="GO" id="GO:0001530">
    <property type="term" value="F:lipopolysaccharide binding"/>
    <property type="evidence" value="ECO:0007669"/>
    <property type="project" value="InterPro"/>
</dbReference>
<feature type="signal peptide" evidence="4">
    <location>
        <begin position="1"/>
        <end position="21"/>
    </location>
</feature>
<feature type="domain" description="Organic solvent tolerance-like N-terminal" evidence="5">
    <location>
        <begin position="32"/>
        <end position="145"/>
    </location>
</feature>
<evidence type="ECO:0000256" key="3">
    <source>
        <dbReference type="ARBA" id="ARBA00022764"/>
    </source>
</evidence>
<dbReference type="Pfam" id="PF03968">
    <property type="entry name" value="LptD_N"/>
    <property type="match status" value="1"/>
</dbReference>
<evidence type="ECO:0000259" key="5">
    <source>
        <dbReference type="Pfam" id="PF03968"/>
    </source>
</evidence>
<sequence>MCNRKFIFIYLLSFLSFQTYALETDRAAIAQLSADSADLNQSTHRGVYIGNVQFDQGTTHLRAHKAITKGNQENKLIFARAEGSSKELAHFWTQTDTDKPPLHAYALQIRYYPEKHLITLIGNARVEQGDDSLSAPKITYDTKQKHVVSYGDKNVRTTIIFHPGKKT</sequence>
<protein>
    <submittedName>
        <fullName evidence="6">Lipopolysaccharide export system protein LptA</fullName>
    </submittedName>
</protein>
<dbReference type="Gene3D" id="2.60.450.10">
    <property type="entry name" value="Lipopolysaccharide (LPS) transport protein A like domain"/>
    <property type="match status" value="1"/>
</dbReference>
<dbReference type="InterPro" id="IPR005653">
    <property type="entry name" value="OstA-like_N"/>
</dbReference>
<proteinExistence type="predicted"/>
<dbReference type="OrthoDB" id="5295619at2"/>
<accession>A0A378JKD3</accession>
<name>A0A378JKD3_9GAMM</name>
<organism evidence="6 7">
    <name type="scientific">Legionella busanensis</name>
    <dbReference type="NCBI Taxonomy" id="190655"/>
    <lineage>
        <taxon>Bacteria</taxon>
        <taxon>Pseudomonadati</taxon>
        <taxon>Pseudomonadota</taxon>
        <taxon>Gammaproteobacteria</taxon>
        <taxon>Legionellales</taxon>
        <taxon>Legionellaceae</taxon>
        <taxon>Legionella</taxon>
    </lineage>
</organism>
<dbReference type="NCBIfam" id="TIGR03002">
    <property type="entry name" value="outer_YhbN_LptA"/>
    <property type="match status" value="1"/>
</dbReference>
<dbReference type="PANTHER" id="PTHR36504:SF1">
    <property type="entry name" value="LIPOPOLYSACCHARIDE EXPORT SYSTEM PROTEIN LPTA"/>
    <property type="match status" value="1"/>
</dbReference>
<keyword evidence="7" id="KW-1185">Reference proteome</keyword>
<dbReference type="EMBL" id="UGOD01000001">
    <property type="protein sequence ID" value="STX51148.1"/>
    <property type="molecule type" value="Genomic_DNA"/>
</dbReference>
<feature type="chain" id="PRO_5016970024" evidence="4">
    <location>
        <begin position="22"/>
        <end position="167"/>
    </location>
</feature>
<evidence type="ECO:0000313" key="6">
    <source>
        <dbReference type="EMBL" id="STX51148.1"/>
    </source>
</evidence>
<gene>
    <name evidence="6" type="primary">lptA</name>
    <name evidence="6" type="ORF">NCTC13316_01240</name>
</gene>
<dbReference type="PANTHER" id="PTHR36504">
    <property type="entry name" value="LIPOPOLYSACCHARIDE EXPORT SYSTEM PROTEIN LPTA"/>
    <property type="match status" value="1"/>
</dbReference>
<dbReference type="GO" id="GO:0017089">
    <property type="term" value="F:glycolipid transfer activity"/>
    <property type="evidence" value="ECO:0007669"/>
    <property type="project" value="TreeGrafter"/>
</dbReference>
<evidence type="ECO:0000256" key="4">
    <source>
        <dbReference type="SAM" id="SignalP"/>
    </source>
</evidence>
<dbReference type="GO" id="GO:0015920">
    <property type="term" value="P:lipopolysaccharide transport"/>
    <property type="evidence" value="ECO:0007669"/>
    <property type="project" value="InterPro"/>
</dbReference>
<keyword evidence="2 4" id="KW-0732">Signal</keyword>
<dbReference type="GO" id="GO:0009279">
    <property type="term" value="C:cell outer membrane"/>
    <property type="evidence" value="ECO:0007669"/>
    <property type="project" value="TreeGrafter"/>
</dbReference>
<dbReference type="AlphaFoldDB" id="A0A378JKD3"/>
<evidence type="ECO:0000256" key="1">
    <source>
        <dbReference type="ARBA" id="ARBA00022448"/>
    </source>
</evidence>
<dbReference type="RefSeq" id="WP_115330799.1">
    <property type="nucleotide sequence ID" value="NZ_CAAAHP010000001.1"/>
</dbReference>
<keyword evidence="1" id="KW-0813">Transport</keyword>
<dbReference type="GO" id="GO:0030288">
    <property type="term" value="C:outer membrane-bounded periplasmic space"/>
    <property type="evidence" value="ECO:0007669"/>
    <property type="project" value="TreeGrafter"/>
</dbReference>
<reference evidence="6 7" key="1">
    <citation type="submission" date="2018-06" db="EMBL/GenBank/DDBJ databases">
        <authorList>
            <consortium name="Pathogen Informatics"/>
            <person name="Doyle S."/>
        </authorList>
    </citation>
    <scope>NUCLEOTIDE SEQUENCE [LARGE SCALE GENOMIC DNA]</scope>
    <source>
        <strain evidence="6 7">NCTC13316</strain>
    </source>
</reference>